<dbReference type="PROSITE" id="PS50042">
    <property type="entry name" value="CNMP_BINDING_3"/>
    <property type="match status" value="1"/>
</dbReference>
<proteinExistence type="predicted"/>
<reference evidence="6 7" key="1">
    <citation type="submission" date="2023-03" db="EMBL/GenBank/DDBJ databases">
        <title>Draft assemblies of triclosan tolerant bacteria isolated from returned activated sludge.</title>
        <authorList>
            <person name="Van Hamelsveld S."/>
        </authorList>
    </citation>
    <scope>NUCLEOTIDE SEQUENCE [LARGE SCALE GENOMIC DNA]</scope>
    <source>
        <strain evidence="6 7">GW210010_S58</strain>
    </source>
</reference>
<evidence type="ECO:0000256" key="1">
    <source>
        <dbReference type="ARBA" id="ARBA00023015"/>
    </source>
</evidence>
<dbReference type="InterPro" id="IPR036388">
    <property type="entry name" value="WH-like_DNA-bd_sf"/>
</dbReference>
<dbReference type="SMART" id="SM00100">
    <property type="entry name" value="cNMP"/>
    <property type="match status" value="1"/>
</dbReference>
<dbReference type="InterPro" id="IPR036390">
    <property type="entry name" value="WH_DNA-bd_sf"/>
</dbReference>
<dbReference type="InterPro" id="IPR018490">
    <property type="entry name" value="cNMP-bd_dom_sf"/>
</dbReference>
<dbReference type="CDD" id="cd00038">
    <property type="entry name" value="CAP_ED"/>
    <property type="match status" value="1"/>
</dbReference>
<dbReference type="Gene3D" id="1.10.10.10">
    <property type="entry name" value="Winged helix-like DNA-binding domain superfamily/Winged helix DNA-binding domain"/>
    <property type="match status" value="1"/>
</dbReference>
<feature type="domain" description="HTH crp-type" evidence="5">
    <location>
        <begin position="123"/>
        <end position="196"/>
    </location>
</feature>
<name>A0ABT6AUG3_9BURK</name>
<dbReference type="Gene3D" id="2.60.120.10">
    <property type="entry name" value="Jelly Rolls"/>
    <property type="match status" value="1"/>
</dbReference>
<evidence type="ECO:0000313" key="6">
    <source>
        <dbReference type="EMBL" id="MDF3836266.1"/>
    </source>
</evidence>
<dbReference type="InterPro" id="IPR012318">
    <property type="entry name" value="HTH_CRP"/>
</dbReference>
<keyword evidence="2" id="KW-0238">DNA-binding</keyword>
<evidence type="ECO:0000259" key="4">
    <source>
        <dbReference type="PROSITE" id="PS50042"/>
    </source>
</evidence>
<dbReference type="PROSITE" id="PS51063">
    <property type="entry name" value="HTH_CRP_2"/>
    <property type="match status" value="1"/>
</dbReference>
<dbReference type="SUPFAM" id="SSF46785">
    <property type="entry name" value="Winged helix' DNA-binding domain"/>
    <property type="match status" value="1"/>
</dbReference>
<keyword evidence="7" id="KW-1185">Reference proteome</keyword>
<dbReference type="InterPro" id="IPR014710">
    <property type="entry name" value="RmlC-like_jellyroll"/>
</dbReference>
<dbReference type="Proteomes" id="UP001216674">
    <property type="component" value="Unassembled WGS sequence"/>
</dbReference>
<dbReference type="RefSeq" id="WP_017226240.1">
    <property type="nucleotide sequence ID" value="NZ_JARJLM010000429.1"/>
</dbReference>
<dbReference type="PANTHER" id="PTHR24567">
    <property type="entry name" value="CRP FAMILY TRANSCRIPTIONAL REGULATORY PROTEIN"/>
    <property type="match status" value="1"/>
</dbReference>
<gene>
    <name evidence="6" type="ORF">P3W85_25440</name>
</gene>
<keyword evidence="3" id="KW-0804">Transcription</keyword>
<dbReference type="InterPro" id="IPR050397">
    <property type="entry name" value="Env_Response_Regulators"/>
</dbReference>
<protein>
    <submittedName>
        <fullName evidence="6">Crp/Fnr family transcriptional regulator</fullName>
    </submittedName>
</protein>
<dbReference type="SUPFAM" id="SSF51206">
    <property type="entry name" value="cAMP-binding domain-like"/>
    <property type="match status" value="1"/>
</dbReference>
<dbReference type="InterPro" id="IPR000595">
    <property type="entry name" value="cNMP-bd_dom"/>
</dbReference>
<evidence type="ECO:0000259" key="5">
    <source>
        <dbReference type="PROSITE" id="PS51063"/>
    </source>
</evidence>
<dbReference type="Pfam" id="PF13545">
    <property type="entry name" value="HTH_Crp_2"/>
    <property type="match status" value="1"/>
</dbReference>
<evidence type="ECO:0000313" key="7">
    <source>
        <dbReference type="Proteomes" id="UP001216674"/>
    </source>
</evidence>
<feature type="domain" description="Cyclic nucleotide-binding" evidence="4">
    <location>
        <begin position="1"/>
        <end position="92"/>
    </location>
</feature>
<comment type="caution">
    <text evidence="6">The sequence shown here is derived from an EMBL/GenBank/DDBJ whole genome shotgun (WGS) entry which is preliminary data.</text>
</comment>
<dbReference type="SMART" id="SM00419">
    <property type="entry name" value="HTH_CRP"/>
    <property type="match status" value="1"/>
</dbReference>
<sequence>MRAHAARRRLQKGDVLFTYGSEPDALFCVDSGQLRVSTTAQNGREAVLSMLEPGQWFGEVSLFVDAPRIYDTRAVADSELLVVPATTFHALVDEQPRFLIEFTRLVCRRYRLALGWIDETILQPFPVRLARRLLWADHAHTLSSPDEKDAVLRLSQEDLSHMLGVSRQSVNRQLKTWESQGMLRLDYGRVTLCDRAALRLLANNDDAAGAGGN</sequence>
<keyword evidence="1" id="KW-0805">Transcription regulation</keyword>
<organism evidence="6 7">
    <name type="scientific">Cupriavidus basilensis</name>
    <dbReference type="NCBI Taxonomy" id="68895"/>
    <lineage>
        <taxon>Bacteria</taxon>
        <taxon>Pseudomonadati</taxon>
        <taxon>Pseudomonadota</taxon>
        <taxon>Betaproteobacteria</taxon>
        <taxon>Burkholderiales</taxon>
        <taxon>Burkholderiaceae</taxon>
        <taxon>Cupriavidus</taxon>
    </lineage>
</organism>
<accession>A0ABT6AUG3</accession>
<dbReference type="EMBL" id="JARJLM010000429">
    <property type="protein sequence ID" value="MDF3836266.1"/>
    <property type="molecule type" value="Genomic_DNA"/>
</dbReference>
<dbReference type="PANTHER" id="PTHR24567:SF74">
    <property type="entry name" value="HTH-TYPE TRANSCRIPTIONAL REGULATOR ARCR"/>
    <property type="match status" value="1"/>
</dbReference>
<evidence type="ECO:0000256" key="3">
    <source>
        <dbReference type="ARBA" id="ARBA00023163"/>
    </source>
</evidence>
<evidence type="ECO:0000256" key="2">
    <source>
        <dbReference type="ARBA" id="ARBA00023125"/>
    </source>
</evidence>
<dbReference type="Pfam" id="PF00027">
    <property type="entry name" value="cNMP_binding"/>
    <property type="match status" value="1"/>
</dbReference>